<dbReference type="PANTHER" id="PTHR43547:SF2">
    <property type="entry name" value="HYBRID SIGNAL TRANSDUCTION HISTIDINE KINASE C"/>
    <property type="match status" value="1"/>
</dbReference>
<keyword evidence="7" id="KW-0418">Kinase</keyword>
<dbReference type="AlphaFoldDB" id="A0A918JSB5"/>
<accession>A0A918JSB5</accession>
<gene>
    <name evidence="7" type="ORF">GCM10007391_30840</name>
</gene>
<evidence type="ECO:0000259" key="6">
    <source>
        <dbReference type="PROSITE" id="PS50109"/>
    </source>
</evidence>
<keyword evidence="7" id="KW-0808">Transferase</keyword>
<dbReference type="PROSITE" id="PS50109">
    <property type="entry name" value="HIS_KIN"/>
    <property type="match status" value="1"/>
</dbReference>
<feature type="transmembrane region" description="Helical" evidence="5">
    <location>
        <begin position="186"/>
        <end position="204"/>
    </location>
</feature>
<dbReference type="InterPro" id="IPR003594">
    <property type="entry name" value="HATPase_dom"/>
</dbReference>
<feature type="coiled-coil region" evidence="4">
    <location>
        <begin position="475"/>
        <end position="523"/>
    </location>
</feature>
<feature type="domain" description="Histidine kinase" evidence="6">
    <location>
        <begin position="470"/>
        <end position="676"/>
    </location>
</feature>
<feature type="transmembrane region" description="Helical" evidence="5">
    <location>
        <begin position="35"/>
        <end position="59"/>
    </location>
</feature>
<dbReference type="PANTHER" id="PTHR43547">
    <property type="entry name" value="TWO-COMPONENT HISTIDINE KINASE"/>
    <property type="match status" value="1"/>
</dbReference>
<comment type="catalytic activity">
    <reaction evidence="1">
        <text>ATP + protein L-histidine = ADP + protein N-phospho-L-histidine.</text>
        <dbReference type="EC" id="2.7.13.3"/>
    </reaction>
</comment>
<keyword evidence="3" id="KW-0597">Phosphoprotein</keyword>
<dbReference type="Gene3D" id="3.30.565.10">
    <property type="entry name" value="Histidine kinase-like ATPase, C-terminal domain"/>
    <property type="match status" value="1"/>
</dbReference>
<comment type="caution">
    <text evidence="7">The sequence shown here is derived from an EMBL/GenBank/DDBJ whole genome shotgun (WGS) entry which is preliminary data.</text>
</comment>
<evidence type="ECO:0000313" key="7">
    <source>
        <dbReference type="EMBL" id="GGW94355.1"/>
    </source>
</evidence>
<dbReference type="EMBL" id="BMXP01000010">
    <property type="protein sequence ID" value="GGW94355.1"/>
    <property type="molecule type" value="Genomic_DNA"/>
</dbReference>
<feature type="transmembrane region" description="Helical" evidence="5">
    <location>
        <begin position="96"/>
        <end position="116"/>
    </location>
</feature>
<evidence type="ECO:0000256" key="5">
    <source>
        <dbReference type="SAM" id="Phobius"/>
    </source>
</evidence>
<dbReference type="InterPro" id="IPR036890">
    <property type="entry name" value="HATPase_C_sf"/>
</dbReference>
<feature type="transmembrane region" description="Helical" evidence="5">
    <location>
        <begin position="153"/>
        <end position="174"/>
    </location>
</feature>
<keyword evidence="5" id="KW-0812">Transmembrane</keyword>
<dbReference type="InterPro" id="IPR014265">
    <property type="entry name" value="XrtA/PrsK"/>
</dbReference>
<dbReference type="EC" id="2.7.13.3" evidence="2"/>
<sequence>MIIADIGYGLNGLAYLTLLLLLLTDRKAGLAKHLLILASLATLVWSLSLITSLFGSLSVSRLLLADAAKQLVWLLFIASCLQDDFTDIWQVLKRPATLFVVLPCLAALLIPQFIAVSPTLRFLGHTVLALEALVLLEVMYRQSGDNKWAYKPLVQYLGAIHLFEFVTYANAAMVNQIEPVYIEARGYIYLLLVPLLVVAIRRIKNWGVDIFISRDVVLHSSLLLVAGSYLFIMALVGYIINLVGGSWGATVQIVLIVLSLALLGTLFLSNSFRTRSKVFITKHFFANQYDYRVEWVKLTKALSSTSNETSQVYRNALEGILGAVNYDAGQLVKVVNDDFEMVSRIQSTTLSDNQVLILEQLLPYCARTGWLIDIDEYKVSPFQYEGLALDRSILDECEFQLVLPLFQNEKVWGMALLNPVGSERVKLDWEVRDYLNAVTEQVGTFIFHHEAAKAVAENAQFAAFSRMSAFVLHDLKNVLAQIDLILANAEQHKNNPEFIDDTFETLTHTKARMDKMLQQLNEKNIDDGGKDAAYLLSGLVEKVITDRCQQLKPVPVLHCVEESKVVADPEKLSNVLFHLLNNAQQATPDDGTIEVVLMRDHASSRQLLLIEDSGSGMDADFIEHRLFKPFDTTKGNAGMGIGAYDAKNYMTSIGGKLTVQSQPGEGSCFTLVFPLD</sequence>
<feature type="transmembrane region" description="Helical" evidence="5">
    <location>
        <begin position="6"/>
        <end position="23"/>
    </location>
</feature>
<dbReference type="Proteomes" id="UP000631300">
    <property type="component" value="Unassembled WGS sequence"/>
</dbReference>
<dbReference type="SMART" id="SM00387">
    <property type="entry name" value="HATPase_c"/>
    <property type="match status" value="1"/>
</dbReference>
<proteinExistence type="predicted"/>
<dbReference type="SUPFAM" id="SSF55874">
    <property type="entry name" value="ATPase domain of HSP90 chaperone/DNA topoisomerase II/histidine kinase"/>
    <property type="match status" value="1"/>
</dbReference>
<feature type="transmembrane region" description="Helical" evidence="5">
    <location>
        <begin position="246"/>
        <end position="268"/>
    </location>
</feature>
<organism evidence="7 8">
    <name type="scientific">Alteromonas halophila</name>
    <dbReference type="NCBI Taxonomy" id="516698"/>
    <lineage>
        <taxon>Bacteria</taxon>
        <taxon>Pseudomonadati</taxon>
        <taxon>Pseudomonadota</taxon>
        <taxon>Gammaproteobacteria</taxon>
        <taxon>Alteromonadales</taxon>
        <taxon>Alteromonadaceae</taxon>
        <taxon>Alteromonas/Salinimonas group</taxon>
        <taxon>Alteromonas</taxon>
    </lineage>
</organism>
<dbReference type="GO" id="GO:0000155">
    <property type="term" value="F:phosphorelay sensor kinase activity"/>
    <property type="evidence" value="ECO:0007669"/>
    <property type="project" value="TreeGrafter"/>
</dbReference>
<reference evidence="7" key="1">
    <citation type="journal article" date="2014" name="Int. J. Syst. Evol. Microbiol.">
        <title>Complete genome sequence of Corynebacterium casei LMG S-19264T (=DSM 44701T), isolated from a smear-ripened cheese.</title>
        <authorList>
            <consortium name="US DOE Joint Genome Institute (JGI-PGF)"/>
            <person name="Walter F."/>
            <person name="Albersmeier A."/>
            <person name="Kalinowski J."/>
            <person name="Ruckert C."/>
        </authorList>
    </citation>
    <scope>NUCLEOTIDE SEQUENCE</scope>
    <source>
        <strain evidence="7">KCTC 22164</strain>
    </source>
</reference>
<keyword evidence="5" id="KW-1133">Transmembrane helix</keyword>
<evidence type="ECO:0000256" key="2">
    <source>
        <dbReference type="ARBA" id="ARBA00012438"/>
    </source>
</evidence>
<keyword evidence="5" id="KW-0472">Membrane</keyword>
<evidence type="ECO:0000256" key="1">
    <source>
        <dbReference type="ARBA" id="ARBA00000085"/>
    </source>
</evidence>
<keyword evidence="4" id="KW-0175">Coiled coil</keyword>
<dbReference type="InterPro" id="IPR005467">
    <property type="entry name" value="His_kinase_dom"/>
</dbReference>
<dbReference type="PRINTS" id="PR00344">
    <property type="entry name" value="BCTRLSENSOR"/>
</dbReference>
<evidence type="ECO:0000256" key="4">
    <source>
        <dbReference type="SAM" id="Coils"/>
    </source>
</evidence>
<protein>
    <recommendedName>
        <fullName evidence="2">histidine kinase</fullName>
        <ecNumber evidence="2">2.7.13.3</ecNumber>
    </recommendedName>
</protein>
<name>A0A918JSB5_9ALTE</name>
<feature type="transmembrane region" description="Helical" evidence="5">
    <location>
        <begin position="216"/>
        <end position="240"/>
    </location>
</feature>
<evidence type="ECO:0000313" key="8">
    <source>
        <dbReference type="Proteomes" id="UP000631300"/>
    </source>
</evidence>
<dbReference type="InterPro" id="IPR004358">
    <property type="entry name" value="Sig_transdc_His_kin-like_C"/>
</dbReference>
<dbReference type="Pfam" id="PF02518">
    <property type="entry name" value="HATPase_c"/>
    <property type="match status" value="1"/>
</dbReference>
<reference evidence="7" key="2">
    <citation type="submission" date="2020-09" db="EMBL/GenBank/DDBJ databases">
        <authorList>
            <person name="Sun Q."/>
            <person name="Kim S."/>
        </authorList>
    </citation>
    <scope>NUCLEOTIDE SEQUENCE</scope>
    <source>
        <strain evidence="7">KCTC 22164</strain>
    </source>
</reference>
<keyword evidence="8" id="KW-1185">Reference proteome</keyword>
<evidence type="ECO:0000256" key="3">
    <source>
        <dbReference type="ARBA" id="ARBA00022553"/>
    </source>
</evidence>
<dbReference type="NCBIfam" id="TIGR02916">
    <property type="entry name" value="PEP_his_kin"/>
    <property type="match status" value="1"/>
</dbReference>